<evidence type="ECO:0000256" key="1">
    <source>
        <dbReference type="ARBA" id="ARBA00004141"/>
    </source>
</evidence>
<evidence type="ECO:0000256" key="4">
    <source>
        <dbReference type="ARBA" id="ARBA00023136"/>
    </source>
</evidence>
<gene>
    <name evidence="6" type="ORF">DWX94_09995</name>
</gene>
<comment type="subcellular location">
    <subcellularLocation>
        <location evidence="1">Membrane</location>
        <topology evidence="1">Multi-pass membrane protein</topology>
    </subcellularLocation>
</comment>
<dbReference type="EMBL" id="QRVK01000026">
    <property type="protein sequence ID" value="RGS40674.1"/>
    <property type="molecule type" value="Genomic_DNA"/>
</dbReference>
<evidence type="ECO:0000256" key="2">
    <source>
        <dbReference type="ARBA" id="ARBA00022692"/>
    </source>
</evidence>
<name>A0A3R5ZN73_9FIRM</name>
<keyword evidence="4 5" id="KW-0472">Membrane</keyword>
<feature type="transmembrane region" description="Helical" evidence="5">
    <location>
        <begin position="97"/>
        <end position="124"/>
    </location>
</feature>
<comment type="caution">
    <text evidence="6">The sequence shown here is derived from an EMBL/GenBank/DDBJ whole genome shotgun (WGS) entry which is preliminary data.</text>
</comment>
<dbReference type="InterPro" id="IPR035952">
    <property type="entry name" value="Rhomboid-like_sf"/>
</dbReference>
<feature type="transmembrane region" description="Helical" evidence="5">
    <location>
        <begin position="144"/>
        <end position="162"/>
    </location>
</feature>
<dbReference type="SUPFAM" id="SSF144091">
    <property type="entry name" value="Rhomboid-like"/>
    <property type="match status" value="1"/>
</dbReference>
<evidence type="ECO:0000313" key="7">
    <source>
        <dbReference type="Proteomes" id="UP000283295"/>
    </source>
</evidence>
<sequence length="288" mass="34071">MNLISNMERKFGRYAIRNLTLYLIIGYGIGYLLLVFCPNVLFMLTLDPRAVMHGQVWRLVTWIITPPSMDFSILTFVMLFFYYSLGTLLERTIGPFLYNLYMFSSMIFTMLGLMIAHILCYYVFHYSYTSNRIYLASSGTIVSYASTYYILLSIFLAIALCYPDMSVLYAMIIPIKMKYLSIVYILMTLYYFTQETFMGRVNIAMSLVSFVIFYLSTKNFRRFAPKQMKRRRNYNRQVRNAKRENIGHRCVVCGRTDKEYPDLQFRYCSKCTGNKEYCQDHLFTHTHN</sequence>
<dbReference type="GO" id="GO:0016020">
    <property type="term" value="C:membrane"/>
    <property type="evidence" value="ECO:0007669"/>
    <property type="project" value="UniProtKB-SubCell"/>
</dbReference>
<dbReference type="RefSeq" id="WP_119202972.1">
    <property type="nucleotide sequence ID" value="NZ_CABIWG010000001.1"/>
</dbReference>
<organism evidence="6 7">
    <name type="scientific">Coprococcus eutactus</name>
    <dbReference type="NCBI Taxonomy" id="33043"/>
    <lineage>
        <taxon>Bacteria</taxon>
        <taxon>Bacillati</taxon>
        <taxon>Bacillota</taxon>
        <taxon>Clostridia</taxon>
        <taxon>Lachnospirales</taxon>
        <taxon>Lachnospiraceae</taxon>
        <taxon>Coprococcus</taxon>
    </lineage>
</organism>
<evidence type="ECO:0000313" key="6">
    <source>
        <dbReference type="EMBL" id="RGS40674.1"/>
    </source>
</evidence>
<evidence type="ECO:0000256" key="5">
    <source>
        <dbReference type="SAM" id="Phobius"/>
    </source>
</evidence>
<feature type="transmembrane region" description="Helical" evidence="5">
    <location>
        <begin position="169"/>
        <end position="191"/>
    </location>
</feature>
<keyword evidence="2 5" id="KW-0812">Transmembrane</keyword>
<feature type="transmembrane region" description="Helical" evidence="5">
    <location>
        <begin position="62"/>
        <end position="85"/>
    </location>
</feature>
<evidence type="ECO:0000256" key="3">
    <source>
        <dbReference type="ARBA" id="ARBA00022989"/>
    </source>
</evidence>
<reference evidence="6 7" key="1">
    <citation type="submission" date="2018-08" db="EMBL/GenBank/DDBJ databases">
        <title>A genome reference for cultivated species of the human gut microbiota.</title>
        <authorList>
            <person name="Zou Y."/>
            <person name="Xue W."/>
            <person name="Luo G."/>
        </authorList>
    </citation>
    <scope>NUCLEOTIDE SEQUENCE [LARGE SCALE GENOMIC DNA]</scope>
    <source>
        <strain evidence="6 7">AF22-21</strain>
    </source>
</reference>
<feature type="transmembrane region" description="Helical" evidence="5">
    <location>
        <begin position="197"/>
        <end position="216"/>
    </location>
</feature>
<dbReference type="Proteomes" id="UP000283295">
    <property type="component" value="Unassembled WGS sequence"/>
</dbReference>
<dbReference type="AlphaFoldDB" id="A0A3R5ZN73"/>
<feature type="transmembrane region" description="Helical" evidence="5">
    <location>
        <begin position="21"/>
        <end position="42"/>
    </location>
</feature>
<dbReference type="OrthoDB" id="9778756at2"/>
<accession>A0A3R5ZN73</accession>
<proteinExistence type="predicted"/>
<protein>
    <recommendedName>
        <fullName evidence="8">Rhomboid family intramembrane serine protease</fullName>
    </recommendedName>
</protein>
<evidence type="ECO:0008006" key="8">
    <source>
        <dbReference type="Google" id="ProtNLM"/>
    </source>
</evidence>
<keyword evidence="3 5" id="KW-1133">Transmembrane helix</keyword>